<dbReference type="SUPFAM" id="SSF49265">
    <property type="entry name" value="Fibronectin type III"/>
    <property type="match status" value="1"/>
</dbReference>
<reference evidence="7 8" key="1">
    <citation type="submission" date="2018-09" db="EMBL/GenBank/DDBJ databases">
        <title>Comparative genomics of Leucobacter spp.</title>
        <authorList>
            <person name="Reis A.C."/>
            <person name="Kolvenbach B.A."/>
            <person name="Corvini P.F.X."/>
            <person name="Nunes O.C."/>
        </authorList>
    </citation>
    <scope>NUCLEOTIDE SEQUENCE [LARGE SCALE GENOMIC DNA]</scope>
    <source>
        <strain evidence="7 8">TAN 31504</strain>
    </source>
</reference>
<dbReference type="PROSITE" id="PS50853">
    <property type="entry name" value="FN3"/>
    <property type="match status" value="1"/>
</dbReference>
<protein>
    <recommendedName>
        <fullName evidence="6">Fibronectin type-III domain-containing protein</fullName>
    </recommendedName>
</protein>
<dbReference type="EMBL" id="QYAC01000006">
    <property type="protein sequence ID" value="MBL3679969.1"/>
    <property type="molecule type" value="Genomic_DNA"/>
</dbReference>
<feature type="compositionally biased region" description="Low complexity" evidence="3">
    <location>
        <begin position="613"/>
        <end position="624"/>
    </location>
</feature>
<dbReference type="InterPro" id="IPR036116">
    <property type="entry name" value="FN3_sf"/>
</dbReference>
<evidence type="ECO:0000256" key="1">
    <source>
        <dbReference type="ARBA" id="ARBA00023295"/>
    </source>
</evidence>
<name>A0ABS1SHD3_9MICO</name>
<accession>A0ABS1SHD3</accession>
<dbReference type="InterPro" id="IPR055354">
    <property type="entry name" value="DUF7507"/>
</dbReference>
<dbReference type="InterPro" id="IPR011042">
    <property type="entry name" value="6-blade_b-propeller_TolB-like"/>
</dbReference>
<keyword evidence="4" id="KW-1133">Transmembrane helix</keyword>
<dbReference type="Gene3D" id="2.120.10.30">
    <property type="entry name" value="TolB, C-terminal domain"/>
    <property type="match status" value="1"/>
</dbReference>
<gene>
    <name evidence="7" type="ORF">D3230_11825</name>
</gene>
<evidence type="ECO:0000256" key="2">
    <source>
        <dbReference type="ARBA" id="ARBA00023326"/>
    </source>
</evidence>
<dbReference type="SUPFAM" id="SSF101898">
    <property type="entry name" value="NHL repeat"/>
    <property type="match status" value="1"/>
</dbReference>
<evidence type="ECO:0000313" key="7">
    <source>
        <dbReference type="EMBL" id="MBL3679969.1"/>
    </source>
</evidence>
<feature type="region of interest" description="Disordered" evidence="3">
    <location>
        <begin position="234"/>
        <end position="253"/>
    </location>
</feature>
<keyword evidence="2" id="KW-0624">Polysaccharide degradation</keyword>
<dbReference type="SMART" id="SM00060">
    <property type="entry name" value="FN3"/>
    <property type="match status" value="1"/>
</dbReference>
<feature type="domain" description="Fibronectin type-III" evidence="6">
    <location>
        <begin position="384"/>
        <end position="483"/>
    </location>
</feature>
<dbReference type="InterPro" id="IPR003961">
    <property type="entry name" value="FN3_dom"/>
</dbReference>
<evidence type="ECO:0000256" key="3">
    <source>
        <dbReference type="SAM" id="MobiDB-lite"/>
    </source>
</evidence>
<dbReference type="Gene3D" id="2.60.40.10">
    <property type="entry name" value="Immunoglobulins"/>
    <property type="match status" value="1"/>
</dbReference>
<dbReference type="RefSeq" id="WP_202345249.1">
    <property type="nucleotide sequence ID" value="NZ_BAAAPI010000004.1"/>
</dbReference>
<keyword evidence="2" id="KW-0119">Carbohydrate metabolism</keyword>
<proteinExistence type="predicted"/>
<keyword evidence="1" id="KW-0326">Glycosidase</keyword>
<keyword evidence="4" id="KW-0472">Membrane</keyword>
<dbReference type="Pfam" id="PF00041">
    <property type="entry name" value="fn3"/>
    <property type="match status" value="1"/>
</dbReference>
<dbReference type="CDD" id="cd00063">
    <property type="entry name" value="FN3"/>
    <property type="match status" value="1"/>
</dbReference>
<dbReference type="Pfam" id="PF24346">
    <property type="entry name" value="DUF7507"/>
    <property type="match status" value="1"/>
</dbReference>
<dbReference type="Proteomes" id="UP001645859">
    <property type="component" value="Unassembled WGS sequence"/>
</dbReference>
<feature type="region of interest" description="Disordered" evidence="3">
    <location>
        <begin position="593"/>
        <end position="632"/>
    </location>
</feature>
<dbReference type="InterPro" id="IPR013783">
    <property type="entry name" value="Ig-like_fold"/>
</dbReference>
<evidence type="ECO:0000256" key="4">
    <source>
        <dbReference type="SAM" id="Phobius"/>
    </source>
</evidence>
<organism evidence="7 8">
    <name type="scientific">Leucobacter chromiireducens subsp. solipictus</name>
    <dbReference type="NCBI Taxonomy" id="398235"/>
    <lineage>
        <taxon>Bacteria</taxon>
        <taxon>Bacillati</taxon>
        <taxon>Actinomycetota</taxon>
        <taxon>Actinomycetes</taxon>
        <taxon>Micrococcales</taxon>
        <taxon>Microbacteriaceae</taxon>
        <taxon>Leucobacter</taxon>
    </lineage>
</organism>
<keyword evidence="1" id="KW-0378">Hydrolase</keyword>
<feature type="signal peptide" evidence="5">
    <location>
        <begin position="1"/>
        <end position="28"/>
    </location>
</feature>
<sequence>MHAKPWGGLSVAVLLIAAVLCTPQAAAAAPDPLPAGKAEGSGEYGLIGDSQETLPSIYGVALDADGSIWYAIPDGAERGIVEYRPGTFDPTGGDYLGDGDYADGTGYLGSAWEAPIRYAHRESTAADPAGGSQAWAEPRGIEPLPGGGIAVSDTNGNTSTPVGTILMYDAAHTTILGNAGVGGDQGCTQLAQGELAWGPYFGFVGDELYAPYEGCNVVSVFSVPDGAPLYRLTGAGQTAGASPNPPGTDGPGSLDEIYGVSSDGTQIYTSDLGFTRTPATGMVQRWDVDPDTDSWALDTSFGTDGALSFPGQMIYETVIGTDGELFVIPQTGAIQRFDHEGNFLAEVQVRDVPYSQARDLAVTPEGWLVMTAKGDHSLRILAESPDPVTGLTGASGAAAGSVTLSWDEVGYGTGQVPVLDYVIEQSADGGMTWDTVSREISTATNATIAGLAPGEYSFRVAAYSEAGRGDMAQIDAVVATAPAPGIDTSLAGTAPPQGAVDAPIAWEATLSNPGNTPLAEVTARFDHGAGNASETVAVADLPVGGNATARVATAMTRAELAALRASNAVTVSGTAPDGTRVTAEAAVTLELRAPEPVTDPGSDPGAGPGAGPGTPAVAQPAPAGTDRLARTGGAAPTGVLVAAAALIAAALAALGTGRFAQRRRAPRP</sequence>
<evidence type="ECO:0000256" key="5">
    <source>
        <dbReference type="SAM" id="SignalP"/>
    </source>
</evidence>
<keyword evidence="8" id="KW-1185">Reference proteome</keyword>
<keyword evidence="5" id="KW-0732">Signal</keyword>
<evidence type="ECO:0000313" key="8">
    <source>
        <dbReference type="Proteomes" id="UP001645859"/>
    </source>
</evidence>
<keyword evidence="4" id="KW-0812">Transmembrane</keyword>
<comment type="caution">
    <text evidence="7">The sequence shown here is derived from an EMBL/GenBank/DDBJ whole genome shotgun (WGS) entry which is preliminary data.</text>
</comment>
<evidence type="ECO:0000259" key="6">
    <source>
        <dbReference type="PROSITE" id="PS50853"/>
    </source>
</evidence>
<feature type="chain" id="PRO_5047329332" description="Fibronectin type-III domain-containing protein" evidence="5">
    <location>
        <begin position="29"/>
        <end position="668"/>
    </location>
</feature>
<feature type="transmembrane region" description="Helical" evidence="4">
    <location>
        <begin position="639"/>
        <end position="660"/>
    </location>
</feature>